<evidence type="ECO:0000256" key="1">
    <source>
        <dbReference type="SAM" id="Phobius"/>
    </source>
</evidence>
<reference evidence="2 3" key="1">
    <citation type="submission" date="2016-08" db="EMBL/GenBank/DDBJ databases">
        <title>New Insights into Marine Group III Euryarchaeota, from dark to light.</title>
        <authorList>
            <person name="Haro-Moreno J.M."/>
            <person name="Rodriguez-Valera F."/>
            <person name="Lopez-Garcia P."/>
            <person name="Moreira D."/>
            <person name="Martin-Cuadrado A.B."/>
        </authorList>
    </citation>
    <scope>NUCLEOTIDE SEQUENCE [LARGE SCALE GENOMIC DNA]</scope>
    <source>
        <strain evidence="2">CG-Epi1</strain>
    </source>
</reference>
<dbReference type="AlphaFoldDB" id="A0A1J5TMH3"/>
<dbReference type="STRING" id="1888995.BD935_02455"/>
<keyword evidence="1" id="KW-1133">Transmembrane helix</keyword>
<evidence type="ECO:0000313" key="3">
    <source>
        <dbReference type="Proteomes" id="UP000183080"/>
    </source>
</evidence>
<sequence>MGNFGMAIGLGSASNAQTIEASWEWSSVLSNRMNIESDDMGTDSQGNSYIVGTTEGRPDIKDSSAFIGDQSQSGKNLYVAKFNPSGNLVWFANAGGNGDDYGKGIIVDEDSNGNVLIFVTGQLETRDVDQNQSLIQYNIHFGDELNYTSNATVAPFVAKISSAGAWEWAKLGKGLGMKAGMRDIAFDGDNSIYIGGRYSESLAFSSVDKSGNEIWNRVLNTCSGQAQMGFVAAFTTGGDHRFTQQTGGCDTWINAVAVRDNSKLFVGGGYYQGGTIGHQTYTDHYYAHPSGATSSVGEEAFIATVDPLTGDWDWVRRITGFNRDRISDIAIDSEYDALIAGNHLNNVSFETPGENCSPQSTAYTTNQCLRFYSTGDYDMFVAKISSDGDWMFADSFAGVNNDGIGSSDYLRSITLDSSDNLYVMGLFVNHLYLGLDHLPNTPQGPNYFVAKASSDPILSADGVTQELDWMWACQAGRVDGYGTEDFTGWYYRTFSGMALDPQGIPIITGYFESSVKFDKDYISETPDGEGLKSTYIAKPSAFCADPQPVPQHIALSYINRDDVRLLSKFTNYSKEPVTDFNFAGKLVTVSVKSYGSYGVAITAEASARHHGSDYGVPIKGTLSKLIIVDAGDDLSSQALIDATYPIDDFSDYGITLVSVSSDSFSKNENFTEKANTLQELIESGIFPIFEGEEKNGDSSDEEVEKARKPIKGYVYIRKTNRGVDTGEPTEMGVVAWGVKEAGDGNGYVVDDASHLLEGIKSEWATQVNSEDITDVCHTLLTTMDFLSEEDACISVLVEDLEKNVSQDGGGECYIASDPVKDQFYLGKESRNDSDDRMNISTSVKRVGDFSKFCAPSTGPDDEPNRGSQNCGTDVALSDLSVSTDMPFYEVGDDVTVTYAINCAVEPTNYTLKATTTRASNNEVISVQEYSIVASSLSEAIDEIHIDLDADVYCVEVYLTEANYPQLDDVSTCFVVSSQASSSGGGSLSGIGMFASLSTLLIVAFIGRRIRIDN</sequence>
<keyword evidence="1" id="KW-0812">Transmembrane</keyword>
<protein>
    <submittedName>
        <fullName evidence="2">Uncharacterized protein</fullName>
    </submittedName>
</protein>
<accession>A0A1J5TMH3</accession>
<gene>
    <name evidence="2" type="ORF">BD935_02455</name>
</gene>
<dbReference type="PANTHER" id="PTHR35580:SF1">
    <property type="entry name" value="PHYTASE-LIKE DOMAIN-CONTAINING PROTEIN"/>
    <property type="match status" value="1"/>
</dbReference>
<dbReference type="PANTHER" id="PTHR35580">
    <property type="entry name" value="CELL SURFACE GLYCOPROTEIN (S-LAYER PROTEIN)-LIKE PROTEIN"/>
    <property type="match status" value="1"/>
</dbReference>
<dbReference type="InterPro" id="IPR052918">
    <property type="entry name" value="Motility_Chemotaxis_Reg"/>
</dbReference>
<dbReference type="Proteomes" id="UP000183080">
    <property type="component" value="Unassembled WGS sequence"/>
</dbReference>
<comment type="caution">
    <text evidence="2">The sequence shown here is derived from an EMBL/GenBank/DDBJ whole genome shotgun (WGS) entry which is preliminary data.</text>
</comment>
<evidence type="ECO:0000313" key="2">
    <source>
        <dbReference type="EMBL" id="OIR17525.1"/>
    </source>
</evidence>
<dbReference type="EMBL" id="MIZA01000022">
    <property type="protein sequence ID" value="OIR17525.1"/>
    <property type="molecule type" value="Genomic_DNA"/>
</dbReference>
<keyword evidence="1" id="KW-0472">Membrane</keyword>
<organism evidence="2 3">
    <name type="scientific">Marine Group III euryarchaeote CG-Epi1</name>
    <dbReference type="NCBI Taxonomy" id="1888995"/>
    <lineage>
        <taxon>Archaea</taxon>
        <taxon>Methanobacteriati</taxon>
        <taxon>Thermoplasmatota</taxon>
        <taxon>Thermoplasmata</taxon>
        <taxon>Candidatus Thermoprofundales</taxon>
    </lineage>
</organism>
<name>A0A1J5TMH3_9ARCH</name>
<feature type="transmembrane region" description="Helical" evidence="1">
    <location>
        <begin position="987"/>
        <end position="1006"/>
    </location>
</feature>
<proteinExistence type="predicted"/>